<dbReference type="PANTHER" id="PTHR33512:SF14">
    <property type="entry name" value="EXPRESSED PROTEIN"/>
    <property type="match status" value="1"/>
</dbReference>
<feature type="region of interest" description="Disordered" evidence="1">
    <location>
        <begin position="428"/>
        <end position="449"/>
    </location>
</feature>
<dbReference type="Proteomes" id="UP000734854">
    <property type="component" value="Unassembled WGS sequence"/>
</dbReference>
<evidence type="ECO:0000313" key="4">
    <source>
        <dbReference type="Proteomes" id="UP000734854"/>
    </source>
</evidence>
<sequence length="528" mass="57435">MDISNVTLIDVASKTDFVRSDIRNCYVFSKPAGSPLFSKPTCSGSTRNWTSLTGFLPLDRWTPVPLKARVNPNQEQASDVPLVALTPSVGSRPIARFAGKNEVSSGFSEIQDSLWGIFSSSSAVVLVPGLDLLVLQLIGIGKKVRFLLTCSSALPPLSPRRRYRRNTYVILSVYQCFILIPYILVRNLKTNKNLHWNLALKILFMKLLGSVECIHHLMILLGLNVLLFAYQYKAQAPGASAASSLNTLLQDYAYRALVRPITGVTYNGTLPMNLTGMRIAAVRLRSGSLRRKGISYKEFQIPLGLIVQPYVERLVLVYHNLGNWSSFYYPLPGYTYLTPVLGLLAYDATNLSAINLPELSIVVSGLFISINFTSVTPVRSGAIARCVWFGVNGTSNFQELVSSNTCSSIYGLGHFSIVVDSSEIAPSEAPSLLPGPGPGPVPSPSGSKNSNSKAWRIVGGVVGGLVALVVLTLFVYCIHRARKKKKMVQLEQHADAGVPLQTARIGNTPIPVASGTRTQPLLENELVA</sequence>
<feature type="transmembrane region" description="Helical" evidence="2">
    <location>
        <begin position="327"/>
        <end position="346"/>
    </location>
</feature>
<dbReference type="EMBL" id="JACMSC010000021">
    <property type="protein sequence ID" value="KAG6470455.1"/>
    <property type="molecule type" value="Genomic_DNA"/>
</dbReference>
<organism evidence="3 4">
    <name type="scientific">Zingiber officinale</name>
    <name type="common">Ginger</name>
    <name type="synonym">Amomum zingiber</name>
    <dbReference type="NCBI Taxonomy" id="94328"/>
    <lineage>
        <taxon>Eukaryota</taxon>
        <taxon>Viridiplantae</taxon>
        <taxon>Streptophyta</taxon>
        <taxon>Embryophyta</taxon>
        <taxon>Tracheophyta</taxon>
        <taxon>Spermatophyta</taxon>
        <taxon>Magnoliopsida</taxon>
        <taxon>Liliopsida</taxon>
        <taxon>Zingiberales</taxon>
        <taxon>Zingiberaceae</taxon>
        <taxon>Zingiber</taxon>
    </lineage>
</organism>
<comment type="caution">
    <text evidence="3">The sequence shown here is derived from an EMBL/GenBank/DDBJ whole genome shotgun (WGS) entry which is preliminary data.</text>
</comment>
<gene>
    <name evidence="3" type="ORF">ZIOFF_071528</name>
</gene>
<keyword evidence="4" id="KW-1185">Reference proteome</keyword>
<keyword evidence="2" id="KW-0472">Membrane</keyword>
<evidence type="ECO:0000313" key="3">
    <source>
        <dbReference type="EMBL" id="KAG6470455.1"/>
    </source>
</evidence>
<proteinExistence type="predicted"/>
<feature type="transmembrane region" description="Helical" evidence="2">
    <location>
        <begin position="454"/>
        <end position="478"/>
    </location>
</feature>
<feature type="transmembrane region" description="Helical" evidence="2">
    <location>
        <begin position="204"/>
        <end position="230"/>
    </location>
</feature>
<name>A0A8J5C1A6_ZINOF</name>
<dbReference type="PANTHER" id="PTHR33512">
    <property type="entry name" value="PROTEIN, PUTATIVE (DUF1191)-RELATED"/>
    <property type="match status" value="1"/>
</dbReference>
<evidence type="ECO:0000256" key="2">
    <source>
        <dbReference type="SAM" id="Phobius"/>
    </source>
</evidence>
<dbReference type="InterPro" id="IPR010605">
    <property type="entry name" value="DUF1191"/>
</dbReference>
<dbReference type="Pfam" id="PF06697">
    <property type="entry name" value="DUF1191"/>
    <property type="match status" value="1"/>
</dbReference>
<feature type="transmembrane region" description="Helical" evidence="2">
    <location>
        <begin position="167"/>
        <end position="184"/>
    </location>
</feature>
<accession>A0A8J5C1A6</accession>
<protein>
    <submittedName>
        <fullName evidence="3">Uncharacterized protein</fullName>
    </submittedName>
</protein>
<evidence type="ECO:0000256" key="1">
    <source>
        <dbReference type="SAM" id="MobiDB-lite"/>
    </source>
</evidence>
<feature type="compositionally biased region" description="Pro residues" evidence="1">
    <location>
        <begin position="433"/>
        <end position="443"/>
    </location>
</feature>
<dbReference type="AlphaFoldDB" id="A0A8J5C1A6"/>
<keyword evidence="2" id="KW-1133">Transmembrane helix</keyword>
<dbReference type="GO" id="GO:0016020">
    <property type="term" value="C:membrane"/>
    <property type="evidence" value="ECO:0007669"/>
    <property type="project" value="TreeGrafter"/>
</dbReference>
<keyword evidence="2" id="KW-0812">Transmembrane</keyword>
<reference evidence="3 4" key="1">
    <citation type="submission" date="2020-08" db="EMBL/GenBank/DDBJ databases">
        <title>Plant Genome Project.</title>
        <authorList>
            <person name="Zhang R.-G."/>
        </authorList>
    </citation>
    <scope>NUCLEOTIDE SEQUENCE [LARGE SCALE GENOMIC DNA]</scope>
    <source>
        <tissue evidence="3">Rhizome</tissue>
    </source>
</reference>